<sequence length="396" mass="45363">MPAILISYTDPRSVETEAIPPFVTMRNDLPLYSSSQKYPSMLLFNSEIEFHKLGYLKRSGDGICFQFDRTSSSCFLSKHENSDPFIVVACWEYDEKLKTIPVLRYQQVEFVSMSKVRCYEQWLGGLIMYYSVQTFLICSFLTSHESATSSRIDRAVHCLRQNVSAQASNDGNNLYGWVPSPKPCSIISWLDTLVKGSHDTNIQELCYEVNPAKTGWLPVHISQVTKRWKREDDYAYKKVTLPFNGKVYFGCIKRYENQKSMSQEQSGRFLASIHPSEHIKIFVKLPMVVDVKEMKIRDTLNTWGFNGMLEDIELFVIPSSAYRAVTYGPIRNTSEDFCAHDPLTIDRITTNELTLQATENLLIGLDFHMLCEQSLTSQYPEEQLSTIVEMTKSGSP</sequence>
<dbReference type="AlphaFoldDB" id="A0A2V3IHW2"/>
<evidence type="ECO:0000313" key="2">
    <source>
        <dbReference type="Proteomes" id="UP000247409"/>
    </source>
</evidence>
<dbReference type="EMBL" id="NBIV01000263">
    <property type="protein sequence ID" value="PXF40730.1"/>
    <property type="molecule type" value="Genomic_DNA"/>
</dbReference>
<comment type="caution">
    <text evidence="1">The sequence shown here is derived from an EMBL/GenBank/DDBJ whole genome shotgun (WGS) entry which is preliminary data.</text>
</comment>
<accession>A0A2V3IHW2</accession>
<reference evidence="1 2" key="1">
    <citation type="journal article" date="2018" name="Mol. Biol. Evol.">
        <title>Analysis of the draft genome of the red seaweed Gracilariopsis chorda provides insights into genome size evolution in Rhodophyta.</title>
        <authorList>
            <person name="Lee J."/>
            <person name="Yang E.C."/>
            <person name="Graf L."/>
            <person name="Yang J.H."/>
            <person name="Qiu H."/>
            <person name="Zel Zion U."/>
            <person name="Chan C.X."/>
            <person name="Stephens T.G."/>
            <person name="Weber A.P.M."/>
            <person name="Boo G.H."/>
            <person name="Boo S.M."/>
            <person name="Kim K.M."/>
            <person name="Shin Y."/>
            <person name="Jung M."/>
            <person name="Lee S.J."/>
            <person name="Yim H.S."/>
            <person name="Lee J.H."/>
            <person name="Bhattacharya D."/>
            <person name="Yoon H.S."/>
        </authorList>
    </citation>
    <scope>NUCLEOTIDE SEQUENCE [LARGE SCALE GENOMIC DNA]</scope>
    <source>
        <strain evidence="1 2">SKKU-2015</strain>
        <tissue evidence="1">Whole body</tissue>
    </source>
</reference>
<gene>
    <name evidence="1" type="ORF">BWQ96_09563</name>
</gene>
<evidence type="ECO:0000313" key="1">
    <source>
        <dbReference type="EMBL" id="PXF40730.1"/>
    </source>
</evidence>
<dbReference type="Proteomes" id="UP000247409">
    <property type="component" value="Unassembled WGS sequence"/>
</dbReference>
<protein>
    <submittedName>
        <fullName evidence="1">Uncharacterized protein</fullName>
    </submittedName>
</protein>
<organism evidence="1 2">
    <name type="scientific">Gracilariopsis chorda</name>
    <dbReference type="NCBI Taxonomy" id="448386"/>
    <lineage>
        <taxon>Eukaryota</taxon>
        <taxon>Rhodophyta</taxon>
        <taxon>Florideophyceae</taxon>
        <taxon>Rhodymeniophycidae</taxon>
        <taxon>Gracilariales</taxon>
        <taxon>Gracilariaceae</taxon>
        <taxon>Gracilariopsis</taxon>
    </lineage>
</organism>
<name>A0A2V3IHW2_9FLOR</name>
<proteinExistence type="predicted"/>
<keyword evidence="2" id="KW-1185">Reference proteome</keyword>